<dbReference type="Proteomes" id="UP001597601">
    <property type="component" value="Unassembled WGS sequence"/>
</dbReference>
<name>A0ABW5XQY7_9SPHI</name>
<keyword evidence="1" id="KW-0732">Signal</keyword>
<organism evidence="2 3">
    <name type="scientific">Mucilaginibacter antarcticus</name>
    <dbReference type="NCBI Taxonomy" id="1855725"/>
    <lineage>
        <taxon>Bacteria</taxon>
        <taxon>Pseudomonadati</taxon>
        <taxon>Bacteroidota</taxon>
        <taxon>Sphingobacteriia</taxon>
        <taxon>Sphingobacteriales</taxon>
        <taxon>Sphingobacteriaceae</taxon>
        <taxon>Mucilaginibacter</taxon>
    </lineage>
</organism>
<sequence length="207" mass="23106">MNITKRIPLLVGFLLLLLAVVPVMAQGVAAPAESEKAKKAFNELLAETGMTFVFPEGFKEVKVPSTDALPFCYGMGLPGQEFEIWLRLSTQKEGEKLLADKNIHVSSPDSLYAHLAQDQIPAFTSEKGFLRRRLPDYILRRYNADAGSTYLLNIDDSRLTKHYKYALLTVLQKNQAGVVMAVCFTNEKGPEFFKTMGMAASCMKFKD</sequence>
<dbReference type="RefSeq" id="WP_377128336.1">
    <property type="nucleotide sequence ID" value="NZ_JBHUHN010000001.1"/>
</dbReference>
<gene>
    <name evidence="2" type="ORF">ACFSYC_13160</name>
</gene>
<evidence type="ECO:0000313" key="3">
    <source>
        <dbReference type="Proteomes" id="UP001597601"/>
    </source>
</evidence>
<accession>A0ABW5XQY7</accession>
<feature type="signal peptide" evidence="1">
    <location>
        <begin position="1"/>
        <end position="25"/>
    </location>
</feature>
<protein>
    <recommendedName>
        <fullName evidence="4">Secreted protein</fullName>
    </recommendedName>
</protein>
<evidence type="ECO:0000313" key="2">
    <source>
        <dbReference type="EMBL" id="MFD2865643.1"/>
    </source>
</evidence>
<dbReference type="EMBL" id="JBHUON010000015">
    <property type="protein sequence ID" value="MFD2865643.1"/>
    <property type="molecule type" value="Genomic_DNA"/>
</dbReference>
<keyword evidence="3" id="KW-1185">Reference proteome</keyword>
<evidence type="ECO:0008006" key="4">
    <source>
        <dbReference type="Google" id="ProtNLM"/>
    </source>
</evidence>
<reference evidence="3" key="1">
    <citation type="journal article" date="2019" name="Int. J. Syst. Evol. Microbiol.">
        <title>The Global Catalogue of Microorganisms (GCM) 10K type strain sequencing project: providing services to taxonomists for standard genome sequencing and annotation.</title>
        <authorList>
            <consortium name="The Broad Institute Genomics Platform"/>
            <consortium name="The Broad Institute Genome Sequencing Center for Infectious Disease"/>
            <person name="Wu L."/>
            <person name="Ma J."/>
        </authorList>
    </citation>
    <scope>NUCLEOTIDE SEQUENCE [LARGE SCALE GENOMIC DNA]</scope>
    <source>
        <strain evidence="3">KCTC 52232</strain>
    </source>
</reference>
<proteinExistence type="predicted"/>
<feature type="chain" id="PRO_5045419667" description="Secreted protein" evidence="1">
    <location>
        <begin position="26"/>
        <end position="207"/>
    </location>
</feature>
<evidence type="ECO:0000256" key="1">
    <source>
        <dbReference type="SAM" id="SignalP"/>
    </source>
</evidence>
<comment type="caution">
    <text evidence="2">The sequence shown here is derived from an EMBL/GenBank/DDBJ whole genome shotgun (WGS) entry which is preliminary data.</text>
</comment>